<feature type="non-terminal residue" evidence="2">
    <location>
        <position position="24"/>
    </location>
</feature>
<dbReference type="EMBL" id="UINC01200898">
    <property type="protein sequence ID" value="SVE19991.1"/>
    <property type="molecule type" value="Genomic_DNA"/>
</dbReference>
<feature type="region of interest" description="Disordered" evidence="1">
    <location>
        <begin position="1"/>
        <end position="24"/>
    </location>
</feature>
<proteinExistence type="predicted"/>
<accession>A0A383BJH0</accession>
<reference evidence="2" key="1">
    <citation type="submission" date="2018-05" db="EMBL/GenBank/DDBJ databases">
        <authorList>
            <person name="Lanie J.A."/>
            <person name="Ng W.-L."/>
            <person name="Kazmierczak K.M."/>
            <person name="Andrzejewski T.M."/>
            <person name="Davidsen T.M."/>
            <person name="Wayne K.J."/>
            <person name="Tettelin H."/>
            <person name="Glass J.I."/>
            <person name="Rusch D."/>
            <person name="Podicherti R."/>
            <person name="Tsui H.-C.T."/>
            <person name="Winkler M.E."/>
        </authorList>
    </citation>
    <scope>NUCLEOTIDE SEQUENCE</scope>
</reference>
<protein>
    <submittedName>
        <fullName evidence="2">Uncharacterized protein</fullName>
    </submittedName>
</protein>
<evidence type="ECO:0000313" key="2">
    <source>
        <dbReference type="EMBL" id="SVE19991.1"/>
    </source>
</evidence>
<evidence type="ECO:0000256" key="1">
    <source>
        <dbReference type="SAM" id="MobiDB-lite"/>
    </source>
</evidence>
<name>A0A383BJH0_9ZZZZ</name>
<dbReference type="AlphaFoldDB" id="A0A383BJH0"/>
<gene>
    <name evidence="2" type="ORF">METZ01_LOCUS472845</name>
</gene>
<sequence length="24" mass="2809">MARSFYKHKPGHGHDRSVGLNHYN</sequence>
<feature type="compositionally biased region" description="Basic residues" evidence="1">
    <location>
        <begin position="1"/>
        <end position="11"/>
    </location>
</feature>
<organism evidence="2">
    <name type="scientific">marine metagenome</name>
    <dbReference type="NCBI Taxonomy" id="408172"/>
    <lineage>
        <taxon>unclassified sequences</taxon>
        <taxon>metagenomes</taxon>
        <taxon>ecological metagenomes</taxon>
    </lineage>
</organism>